<dbReference type="InterPro" id="IPR052925">
    <property type="entry name" value="Phage_Integrase-like_Recomb"/>
</dbReference>
<feature type="non-terminal residue" evidence="3">
    <location>
        <position position="264"/>
    </location>
</feature>
<dbReference type="InterPro" id="IPR010998">
    <property type="entry name" value="Integrase_recombinase_N"/>
</dbReference>
<keyword evidence="1" id="KW-0238">DNA-binding</keyword>
<dbReference type="GO" id="GO:0015074">
    <property type="term" value="P:DNA integration"/>
    <property type="evidence" value="ECO:0007669"/>
    <property type="project" value="InterPro"/>
</dbReference>
<proteinExistence type="predicted"/>
<dbReference type="PANTHER" id="PTHR34605:SF3">
    <property type="entry name" value="P CELL-TYPE AGGLUTINATION PROTEIN MAP4-LIKE-RELATED"/>
    <property type="match status" value="1"/>
</dbReference>
<dbReference type="GO" id="GO:0006310">
    <property type="term" value="P:DNA recombination"/>
    <property type="evidence" value="ECO:0007669"/>
    <property type="project" value="UniProtKB-KW"/>
</dbReference>
<dbReference type="Gene3D" id="1.10.443.10">
    <property type="entry name" value="Intergrase catalytic core"/>
    <property type="match status" value="1"/>
</dbReference>
<dbReference type="GO" id="GO:0003677">
    <property type="term" value="F:DNA binding"/>
    <property type="evidence" value="ECO:0007669"/>
    <property type="project" value="UniProtKB-KW"/>
</dbReference>
<dbReference type="OrthoDB" id="3067625at2759"/>
<evidence type="ECO:0000313" key="3">
    <source>
        <dbReference type="EMBL" id="KAJ2926046.1"/>
    </source>
</evidence>
<dbReference type="SUPFAM" id="SSF56349">
    <property type="entry name" value="DNA breaking-rejoining enzymes"/>
    <property type="match status" value="1"/>
</dbReference>
<dbReference type="Gene3D" id="1.10.150.130">
    <property type="match status" value="1"/>
</dbReference>
<accession>A0A9W8MD15</accession>
<evidence type="ECO:0000256" key="2">
    <source>
        <dbReference type="ARBA" id="ARBA00023172"/>
    </source>
</evidence>
<keyword evidence="2" id="KW-0233">DNA recombination</keyword>
<dbReference type="Proteomes" id="UP001140091">
    <property type="component" value="Unassembled WGS sequence"/>
</dbReference>
<evidence type="ECO:0000256" key="1">
    <source>
        <dbReference type="ARBA" id="ARBA00023125"/>
    </source>
</evidence>
<keyword evidence="4" id="KW-1185">Reference proteome</keyword>
<protein>
    <recommendedName>
        <fullName evidence="5">Tyr recombinase domain-containing protein</fullName>
    </recommendedName>
</protein>
<reference evidence="3" key="1">
    <citation type="submission" date="2022-06" db="EMBL/GenBank/DDBJ databases">
        <title>Genome Sequence of Candolleomyces eurysporus.</title>
        <authorList>
            <person name="Buettner E."/>
        </authorList>
    </citation>
    <scope>NUCLEOTIDE SEQUENCE</scope>
    <source>
        <strain evidence="3">VTCC 930004</strain>
    </source>
</reference>
<name>A0A9W8MD15_9AGAR</name>
<dbReference type="AlphaFoldDB" id="A0A9W8MD15"/>
<evidence type="ECO:0000313" key="4">
    <source>
        <dbReference type="Proteomes" id="UP001140091"/>
    </source>
</evidence>
<sequence length="264" mass="29401">MSWVASLGGKVQPKTIKQYLRHVKSMHTNLDLPFQPCTSPIIQHLIRGIKRYHGEREAKRKMPITLPVLCDLLCHLNTATDLSNLNVYAAACVAFLGFLQCGEFTIKTGKTFTASTHPTRRSIKFYPSIDNPTHARLNLPASKTDPFCKGISIYLAVATGASTCPVAAFKKLFEDNPSDLNGPLFHSPDRSPLTRNSFIDTIRLALQAAGYKSKEFSGHSFRRRAAAGCQDHEIQLLGWWLSDAYKVHIWQSHTPILHAPAHIA</sequence>
<evidence type="ECO:0008006" key="5">
    <source>
        <dbReference type="Google" id="ProtNLM"/>
    </source>
</evidence>
<dbReference type="PANTHER" id="PTHR34605">
    <property type="entry name" value="PHAGE_INTEGRASE DOMAIN-CONTAINING PROTEIN"/>
    <property type="match status" value="1"/>
</dbReference>
<gene>
    <name evidence="3" type="ORF">H1R20_g11045</name>
</gene>
<dbReference type="EMBL" id="JANBPK010001087">
    <property type="protein sequence ID" value="KAJ2926046.1"/>
    <property type="molecule type" value="Genomic_DNA"/>
</dbReference>
<organism evidence="3 4">
    <name type="scientific">Candolleomyces eurysporus</name>
    <dbReference type="NCBI Taxonomy" id="2828524"/>
    <lineage>
        <taxon>Eukaryota</taxon>
        <taxon>Fungi</taxon>
        <taxon>Dikarya</taxon>
        <taxon>Basidiomycota</taxon>
        <taxon>Agaricomycotina</taxon>
        <taxon>Agaricomycetes</taxon>
        <taxon>Agaricomycetidae</taxon>
        <taxon>Agaricales</taxon>
        <taxon>Agaricineae</taxon>
        <taxon>Psathyrellaceae</taxon>
        <taxon>Candolleomyces</taxon>
    </lineage>
</organism>
<comment type="caution">
    <text evidence="3">The sequence shown here is derived from an EMBL/GenBank/DDBJ whole genome shotgun (WGS) entry which is preliminary data.</text>
</comment>
<dbReference type="InterPro" id="IPR013762">
    <property type="entry name" value="Integrase-like_cat_sf"/>
</dbReference>
<dbReference type="InterPro" id="IPR011010">
    <property type="entry name" value="DNA_brk_join_enz"/>
</dbReference>